<dbReference type="InterPro" id="IPR003010">
    <property type="entry name" value="C-N_Hydrolase"/>
</dbReference>
<name>A0A8H3EBX7_9AGAM</name>
<keyword evidence="1" id="KW-0378">Hydrolase</keyword>
<proteinExistence type="predicted"/>
<dbReference type="CDD" id="cd07572">
    <property type="entry name" value="nit"/>
    <property type="match status" value="1"/>
</dbReference>
<evidence type="ECO:0000259" key="2">
    <source>
        <dbReference type="PROSITE" id="PS50263"/>
    </source>
</evidence>
<dbReference type="AlphaFoldDB" id="A0A8H3EBX7"/>
<protein>
    <recommendedName>
        <fullName evidence="2">CN hydrolase domain-containing protein</fullName>
    </recommendedName>
</protein>
<dbReference type="PANTHER" id="PTHR23088">
    <property type="entry name" value="NITRILASE-RELATED"/>
    <property type="match status" value="1"/>
</dbReference>
<dbReference type="InterPro" id="IPR001110">
    <property type="entry name" value="UPF0012_CS"/>
</dbReference>
<dbReference type="GO" id="GO:0006107">
    <property type="term" value="P:oxaloacetate metabolic process"/>
    <property type="evidence" value="ECO:0007669"/>
    <property type="project" value="TreeGrafter"/>
</dbReference>
<dbReference type="SUPFAM" id="SSF56317">
    <property type="entry name" value="Carbon-nitrogen hydrolase"/>
    <property type="match status" value="1"/>
</dbReference>
<dbReference type="Proteomes" id="UP000663827">
    <property type="component" value="Unassembled WGS sequence"/>
</dbReference>
<dbReference type="InterPro" id="IPR036526">
    <property type="entry name" value="C-N_Hydrolase_sf"/>
</dbReference>
<dbReference type="GO" id="GO:0006528">
    <property type="term" value="P:asparagine metabolic process"/>
    <property type="evidence" value="ECO:0007669"/>
    <property type="project" value="TreeGrafter"/>
</dbReference>
<dbReference type="GO" id="GO:0006541">
    <property type="term" value="P:glutamine metabolic process"/>
    <property type="evidence" value="ECO:0007669"/>
    <property type="project" value="TreeGrafter"/>
</dbReference>
<dbReference type="PROSITE" id="PS01227">
    <property type="entry name" value="UPF0012"/>
    <property type="match status" value="1"/>
</dbReference>
<dbReference type="GO" id="GO:0050152">
    <property type="term" value="F:omega-amidase activity"/>
    <property type="evidence" value="ECO:0007669"/>
    <property type="project" value="TreeGrafter"/>
</dbReference>
<reference evidence="3" key="1">
    <citation type="submission" date="2021-01" db="EMBL/GenBank/DDBJ databases">
        <authorList>
            <person name="Kaushik A."/>
        </authorList>
    </citation>
    <scope>NUCLEOTIDE SEQUENCE</scope>
    <source>
        <strain evidence="3">AG5</strain>
    </source>
</reference>
<feature type="domain" description="CN hydrolase" evidence="2">
    <location>
        <begin position="46"/>
        <end position="331"/>
    </location>
</feature>
<comment type="caution">
    <text evidence="3">The sequence shown here is derived from an EMBL/GenBank/DDBJ whole genome shotgun (WGS) entry which is preliminary data.</text>
</comment>
<dbReference type="PROSITE" id="PS50263">
    <property type="entry name" value="CN_HYDROLASE"/>
    <property type="match status" value="1"/>
</dbReference>
<gene>
    <name evidence="3" type="ORF">RDB_LOCUS177737</name>
</gene>
<organism evidence="3 4">
    <name type="scientific">Rhizoctonia solani</name>
    <dbReference type="NCBI Taxonomy" id="456999"/>
    <lineage>
        <taxon>Eukaryota</taxon>
        <taxon>Fungi</taxon>
        <taxon>Dikarya</taxon>
        <taxon>Basidiomycota</taxon>
        <taxon>Agaricomycotina</taxon>
        <taxon>Agaricomycetes</taxon>
        <taxon>Cantharellales</taxon>
        <taxon>Ceratobasidiaceae</taxon>
        <taxon>Rhizoctonia</taxon>
    </lineage>
</organism>
<accession>A0A8H3EBX7</accession>
<dbReference type="InterPro" id="IPR045254">
    <property type="entry name" value="Nit1/2_C-N_Hydrolase"/>
</dbReference>
<sequence length="357" mass="39470">MLITTLVRRSPTVPLRRFTSVFSANSIYNATYTRNMSNSAFEAKPFRLSLVQLGGTGADKAANLVHAKEMVLKASQPVDGKKTDLIVLPECFNSPYGHMHFPTYAETIGYSPGEPYDVSASKSESVKALSEMAKETGIWLLGGSIPERDESDGKLYNTATVYNPQGELVAIHRKVHLFDIDIPGGITFKESETLSGGTKLTSFETGKFSQFGKIGLGICYDVRFPEMAMTAARKGCVAMIYPGAFNLTTGPLHWELLQRARAVDNQMYVAMCSPARDMNAGYHAWGHSMVVDPMYVLLGSRMFQDVDFLARGKVISTTEHEEAIIHADIDPEMMQKTRRGIPVTIQRRFDVYPDVSA</sequence>
<evidence type="ECO:0000313" key="3">
    <source>
        <dbReference type="EMBL" id="CAE7227152.1"/>
    </source>
</evidence>
<evidence type="ECO:0000256" key="1">
    <source>
        <dbReference type="ARBA" id="ARBA00022801"/>
    </source>
</evidence>
<dbReference type="Pfam" id="PF00795">
    <property type="entry name" value="CN_hydrolase"/>
    <property type="match status" value="1"/>
</dbReference>
<dbReference type="EMBL" id="CAJNJQ010006343">
    <property type="protein sequence ID" value="CAE7227152.1"/>
    <property type="molecule type" value="Genomic_DNA"/>
</dbReference>
<dbReference type="PANTHER" id="PTHR23088:SF30">
    <property type="entry name" value="OMEGA-AMIDASE NIT2"/>
    <property type="match status" value="1"/>
</dbReference>
<dbReference type="GO" id="GO:0005739">
    <property type="term" value="C:mitochondrion"/>
    <property type="evidence" value="ECO:0007669"/>
    <property type="project" value="TreeGrafter"/>
</dbReference>
<dbReference type="Gene3D" id="3.60.110.10">
    <property type="entry name" value="Carbon-nitrogen hydrolase"/>
    <property type="match status" value="1"/>
</dbReference>
<evidence type="ECO:0000313" key="4">
    <source>
        <dbReference type="Proteomes" id="UP000663827"/>
    </source>
</evidence>